<accession>A0A0L0S9F5</accession>
<gene>
    <name evidence="3" type="ORF">AMAG_03374</name>
</gene>
<reference evidence="3 4" key="1">
    <citation type="submission" date="2009-11" db="EMBL/GenBank/DDBJ databases">
        <title>Annotation of Allomyces macrogynus ATCC 38327.</title>
        <authorList>
            <consortium name="The Broad Institute Genome Sequencing Platform"/>
            <person name="Russ C."/>
            <person name="Cuomo C."/>
            <person name="Burger G."/>
            <person name="Gray M.W."/>
            <person name="Holland P.W.H."/>
            <person name="King N."/>
            <person name="Lang F.B.F."/>
            <person name="Roger A.J."/>
            <person name="Ruiz-Trillo I."/>
            <person name="Young S.K."/>
            <person name="Zeng Q."/>
            <person name="Gargeya S."/>
            <person name="Fitzgerald M."/>
            <person name="Haas B."/>
            <person name="Abouelleil A."/>
            <person name="Alvarado L."/>
            <person name="Arachchi H.M."/>
            <person name="Berlin A."/>
            <person name="Chapman S.B."/>
            <person name="Gearin G."/>
            <person name="Goldberg J."/>
            <person name="Griggs A."/>
            <person name="Gujja S."/>
            <person name="Hansen M."/>
            <person name="Heiman D."/>
            <person name="Howarth C."/>
            <person name="Larimer J."/>
            <person name="Lui A."/>
            <person name="MacDonald P.J.P."/>
            <person name="McCowen C."/>
            <person name="Montmayeur A."/>
            <person name="Murphy C."/>
            <person name="Neiman D."/>
            <person name="Pearson M."/>
            <person name="Priest M."/>
            <person name="Roberts A."/>
            <person name="Saif S."/>
            <person name="Shea T."/>
            <person name="Sisk P."/>
            <person name="Stolte C."/>
            <person name="Sykes S."/>
            <person name="Wortman J."/>
            <person name="Nusbaum C."/>
            <person name="Birren B."/>
        </authorList>
    </citation>
    <scope>NUCLEOTIDE SEQUENCE [LARGE SCALE GENOMIC DNA]</scope>
    <source>
        <strain evidence="3 4">ATCC 38327</strain>
    </source>
</reference>
<evidence type="ECO:0000313" key="4">
    <source>
        <dbReference type="Proteomes" id="UP000054350"/>
    </source>
</evidence>
<keyword evidence="4" id="KW-1185">Reference proteome</keyword>
<dbReference type="AlphaFoldDB" id="A0A0L0S9F5"/>
<organism evidence="3 4">
    <name type="scientific">Allomyces macrogynus (strain ATCC 38327)</name>
    <name type="common">Allomyces javanicus var. macrogynus</name>
    <dbReference type="NCBI Taxonomy" id="578462"/>
    <lineage>
        <taxon>Eukaryota</taxon>
        <taxon>Fungi</taxon>
        <taxon>Fungi incertae sedis</taxon>
        <taxon>Blastocladiomycota</taxon>
        <taxon>Blastocladiomycetes</taxon>
        <taxon>Blastocladiales</taxon>
        <taxon>Blastocladiaceae</taxon>
        <taxon>Allomyces</taxon>
    </lineage>
</organism>
<protein>
    <submittedName>
        <fullName evidence="3">Uncharacterized protein</fullName>
    </submittedName>
</protein>
<keyword evidence="2" id="KW-0472">Membrane</keyword>
<feature type="transmembrane region" description="Helical" evidence="2">
    <location>
        <begin position="50"/>
        <end position="72"/>
    </location>
</feature>
<dbReference type="EMBL" id="GG745334">
    <property type="protein sequence ID" value="KNE59024.1"/>
    <property type="molecule type" value="Genomic_DNA"/>
</dbReference>
<sequence length="449" mass="47571">MSGTWPGSPDRCNDRSPPTFGFSPSPPPTARAGPGADRIATVKMVLNGVLMVPLTIIFVLPLALAEVMMGSFSEHRDFTRRLQIEVDVKPARDKKGNHLVIAPASSNAVEIQGQDPSTPALATMQACAAFVVDSSDTPASLRDSGILMAAKPSPQSVLLDPNGGYTVHVNLCGNASAPSDPTSPSSLLAAVADAMNLSGADDASKTGSSPSPTSHQPVSTLPAQTWWSAHFTVLRPLSPHTRRILYVAHPLHGDLANQDVVISVVAAAEAERQREVFRTACELGLNTTLSAVLDVVTGGSSAGDAVLVTQLYAGSVRDRLRDGRALDADEAKAVCLFVLLHLSVLADMDIAFVDAFKWDYILVKDLARPLTFDNLILGGIHRMVMAHDDAADGDQIPERCRMALVQFLAPLVLIAGAGNLPGNLESAVRGTSGLDTWAEVRRTLEEIQD</sequence>
<name>A0A0L0S9F5_ALLM3</name>
<dbReference type="VEuPathDB" id="FungiDB:AMAG_03374"/>
<proteinExistence type="predicted"/>
<evidence type="ECO:0000256" key="2">
    <source>
        <dbReference type="SAM" id="Phobius"/>
    </source>
</evidence>
<evidence type="ECO:0000313" key="3">
    <source>
        <dbReference type="EMBL" id="KNE59024.1"/>
    </source>
</evidence>
<reference evidence="4" key="2">
    <citation type="submission" date="2009-11" db="EMBL/GenBank/DDBJ databases">
        <title>The Genome Sequence of Allomyces macrogynus strain ATCC 38327.</title>
        <authorList>
            <consortium name="The Broad Institute Genome Sequencing Platform"/>
            <person name="Russ C."/>
            <person name="Cuomo C."/>
            <person name="Shea T."/>
            <person name="Young S.K."/>
            <person name="Zeng Q."/>
            <person name="Koehrsen M."/>
            <person name="Haas B."/>
            <person name="Borodovsky M."/>
            <person name="Guigo R."/>
            <person name="Alvarado L."/>
            <person name="Berlin A."/>
            <person name="Borenstein D."/>
            <person name="Chen Z."/>
            <person name="Engels R."/>
            <person name="Freedman E."/>
            <person name="Gellesch M."/>
            <person name="Goldberg J."/>
            <person name="Griggs A."/>
            <person name="Gujja S."/>
            <person name="Heiman D."/>
            <person name="Hepburn T."/>
            <person name="Howarth C."/>
            <person name="Jen D."/>
            <person name="Larson L."/>
            <person name="Lewis B."/>
            <person name="Mehta T."/>
            <person name="Park D."/>
            <person name="Pearson M."/>
            <person name="Roberts A."/>
            <person name="Saif S."/>
            <person name="Shenoy N."/>
            <person name="Sisk P."/>
            <person name="Stolte C."/>
            <person name="Sykes S."/>
            <person name="Walk T."/>
            <person name="White J."/>
            <person name="Yandava C."/>
            <person name="Burger G."/>
            <person name="Gray M.W."/>
            <person name="Holland P.W.H."/>
            <person name="King N."/>
            <person name="Lang F.B.F."/>
            <person name="Roger A.J."/>
            <person name="Ruiz-Trillo I."/>
            <person name="Lander E."/>
            <person name="Nusbaum C."/>
        </authorList>
    </citation>
    <scope>NUCLEOTIDE SEQUENCE [LARGE SCALE GENOMIC DNA]</scope>
    <source>
        <strain evidence="4">ATCC 38327</strain>
    </source>
</reference>
<keyword evidence="2" id="KW-0812">Transmembrane</keyword>
<dbReference type="OrthoDB" id="5569199at2759"/>
<evidence type="ECO:0000256" key="1">
    <source>
        <dbReference type="SAM" id="MobiDB-lite"/>
    </source>
</evidence>
<feature type="compositionally biased region" description="Polar residues" evidence="1">
    <location>
        <begin position="205"/>
        <end position="219"/>
    </location>
</feature>
<feature type="region of interest" description="Disordered" evidence="1">
    <location>
        <begin position="1"/>
        <end position="34"/>
    </location>
</feature>
<keyword evidence="2" id="KW-1133">Transmembrane helix</keyword>
<feature type="region of interest" description="Disordered" evidence="1">
    <location>
        <begin position="199"/>
        <end position="219"/>
    </location>
</feature>
<dbReference type="Proteomes" id="UP000054350">
    <property type="component" value="Unassembled WGS sequence"/>
</dbReference>